<protein>
    <recommendedName>
        <fullName evidence="4">MULE transposase domain-containing protein</fullName>
    </recommendedName>
</protein>
<evidence type="ECO:0000313" key="2">
    <source>
        <dbReference type="EMBL" id="CAF3694556.1"/>
    </source>
</evidence>
<accession>A0A818UKU0</accession>
<dbReference type="EMBL" id="CAJOAX010001195">
    <property type="protein sequence ID" value="CAF3694556.1"/>
    <property type="molecule type" value="Genomic_DNA"/>
</dbReference>
<dbReference type="EMBL" id="CAJNOO010002059">
    <property type="protein sequence ID" value="CAF1231502.1"/>
    <property type="molecule type" value="Genomic_DNA"/>
</dbReference>
<dbReference type="PANTHER" id="PTHR47160:SF10">
    <property type="entry name" value="MULE TRANSPOSASE DOMAIN-CONTAINING PROTEIN"/>
    <property type="match status" value="1"/>
</dbReference>
<sequence>MFNTLLYYRSTSRLIAIKRFVVHQSDGDVALKACAQVRDLQRGMIIHRLISSRIKTDCYISTSLIHLYRRIHTDVNFTNILRENGDHNHPANAANTEVRLFQDEVRSRAMNTNESTQNIIDNCLRNASDQMVARLPNFKNIKRNIQRQRQQNDLPKFPLDKNFNIIPPSLTTTFKNEKFLIFDSGPGNNRLLIFASINQLRILEGAEEILIDGTFKALFAVLADKQQQTYQRLINELKNLCPSWNPKLIMVDFEKAEINAFQSSFGTATNSVGMSACFFHLQKSILSKLQDLGLKNNYENDSKFAYNVHKISALAFLQPSDVAQAFDDLYLSLPPPPILEPEMDYFEDSYIGRRRPNGRATPRFPIDLWNMHYRTINDLMRTNNQAEAWHRRLNSVIQCEHPSLWIFIQSLQKEENYIRCQIVKLDAGDKSFRNKKYLDYSQRLKNLLLSPHPTLLTQLEGLARNL</sequence>
<evidence type="ECO:0000313" key="1">
    <source>
        <dbReference type="EMBL" id="CAF1231502.1"/>
    </source>
</evidence>
<dbReference type="AlphaFoldDB" id="A0A818UKU0"/>
<evidence type="ECO:0000313" key="3">
    <source>
        <dbReference type="Proteomes" id="UP000663823"/>
    </source>
</evidence>
<dbReference type="Proteomes" id="UP000663882">
    <property type="component" value="Unassembled WGS sequence"/>
</dbReference>
<proteinExistence type="predicted"/>
<comment type="caution">
    <text evidence="2">The sequence shown here is derived from an EMBL/GenBank/DDBJ whole genome shotgun (WGS) entry which is preliminary data.</text>
</comment>
<organism evidence="2 3">
    <name type="scientific">Rotaria sordida</name>
    <dbReference type="NCBI Taxonomy" id="392033"/>
    <lineage>
        <taxon>Eukaryota</taxon>
        <taxon>Metazoa</taxon>
        <taxon>Spiralia</taxon>
        <taxon>Gnathifera</taxon>
        <taxon>Rotifera</taxon>
        <taxon>Eurotatoria</taxon>
        <taxon>Bdelloidea</taxon>
        <taxon>Philodinida</taxon>
        <taxon>Philodinidae</taxon>
        <taxon>Rotaria</taxon>
    </lineage>
</organism>
<reference evidence="2" key="1">
    <citation type="submission" date="2021-02" db="EMBL/GenBank/DDBJ databases">
        <authorList>
            <person name="Nowell W R."/>
        </authorList>
    </citation>
    <scope>NUCLEOTIDE SEQUENCE</scope>
</reference>
<gene>
    <name evidence="2" type="ORF">OTI717_LOCUS12112</name>
    <name evidence="1" type="ORF">RFH988_LOCUS26191</name>
</gene>
<evidence type="ECO:0008006" key="4">
    <source>
        <dbReference type="Google" id="ProtNLM"/>
    </source>
</evidence>
<dbReference type="PANTHER" id="PTHR47160">
    <property type="entry name" value="PUTATIVE-RELATED"/>
    <property type="match status" value="1"/>
</dbReference>
<dbReference type="Proteomes" id="UP000663823">
    <property type="component" value="Unassembled WGS sequence"/>
</dbReference>
<name>A0A818UKU0_9BILA</name>
<dbReference type="OrthoDB" id="5869703at2759"/>